<feature type="chain" id="PRO_5042047332" evidence="2">
    <location>
        <begin position="26"/>
        <end position="122"/>
    </location>
</feature>
<proteinExistence type="predicted"/>
<organism evidence="3 4">
    <name type="scientific">Ditylenchus destructor</name>
    <dbReference type="NCBI Taxonomy" id="166010"/>
    <lineage>
        <taxon>Eukaryota</taxon>
        <taxon>Metazoa</taxon>
        <taxon>Ecdysozoa</taxon>
        <taxon>Nematoda</taxon>
        <taxon>Chromadorea</taxon>
        <taxon>Rhabditida</taxon>
        <taxon>Tylenchina</taxon>
        <taxon>Tylenchomorpha</taxon>
        <taxon>Sphaerularioidea</taxon>
        <taxon>Anguinidae</taxon>
        <taxon>Anguininae</taxon>
        <taxon>Ditylenchus</taxon>
    </lineage>
</organism>
<sequence>MKFFALVSSTVLYFILIVITNTETAQPNDEPTNWSEISKAFKPIHPPRRQKKPAGEDKIDTLSQKRGNGALQLDMPDTEIAQPSDEATNWPEISKAFKPIHPPRRQKKPAGEENTAKSGNKV</sequence>
<comment type="caution">
    <text evidence="3">The sequence shown here is derived from an EMBL/GenBank/DDBJ whole genome shotgun (WGS) entry which is preliminary data.</text>
</comment>
<evidence type="ECO:0000256" key="1">
    <source>
        <dbReference type="SAM" id="MobiDB-lite"/>
    </source>
</evidence>
<keyword evidence="4" id="KW-1185">Reference proteome</keyword>
<feature type="region of interest" description="Disordered" evidence="1">
    <location>
        <begin position="39"/>
        <end position="122"/>
    </location>
</feature>
<keyword evidence="2" id="KW-0732">Signal</keyword>
<evidence type="ECO:0000313" key="3">
    <source>
        <dbReference type="EMBL" id="KAI1704801.1"/>
    </source>
</evidence>
<accession>A0AAD4MU65</accession>
<reference evidence="3" key="1">
    <citation type="submission" date="2022-01" db="EMBL/GenBank/DDBJ databases">
        <title>Genome Sequence Resource for Two Populations of Ditylenchus destructor, the Migratory Endoparasitic Phytonematode.</title>
        <authorList>
            <person name="Zhang H."/>
            <person name="Lin R."/>
            <person name="Xie B."/>
        </authorList>
    </citation>
    <scope>NUCLEOTIDE SEQUENCE</scope>
    <source>
        <strain evidence="3">BazhouSP</strain>
    </source>
</reference>
<feature type="signal peptide" evidence="2">
    <location>
        <begin position="1"/>
        <end position="25"/>
    </location>
</feature>
<dbReference type="Proteomes" id="UP001201812">
    <property type="component" value="Unassembled WGS sequence"/>
</dbReference>
<gene>
    <name evidence="3" type="ORF">DdX_14021</name>
</gene>
<evidence type="ECO:0000313" key="4">
    <source>
        <dbReference type="Proteomes" id="UP001201812"/>
    </source>
</evidence>
<protein>
    <submittedName>
        <fullName evidence="3">Uncharacterized protein</fullName>
    </submittedName>
</protein>
<dbReference type="AlphaFoldDB" id="A0AAD4MU65"/>
<dbReference type="EMBL" id="JAKKPZ010000063">
    <property type="protein sequence ID" value="KAI1704801.1"/>
    <property type="molecule type" value="Genomic_DNA"/>
</dbReference>
<name>A0AAD4MU65_9BILA</name>
<evidence type="ECO:0000256" key="2">
    <source>
        <dbReference type="SAM" id="SignalP"/>
    </source>
</evidence>